<dbReference type="GO" id="GO:0006221">
    <property type="term" value="P:pyrimidine nucleotide biosynthetic process"/>
    <property type="evidence" value="ECO:0007669"/>
    <property type="project" value="InterPro"/>
</dbReference>
<feature type="domain" description="CTP synthase N-terminal" evidence="1">
    <location>
        <begin position="25"/>
        <end position="54"/>
    </location>
</feature>
<dbReference type="InterPro" id="IPR027417">
    <property type="entry name" value="P-loop_NTPase"/>
</dbReference>
<proteinExistence type="predicted"/>
<dbReference type="Proteomes" id="UP000011758">
    <property type="component" value="Unassembled WGS sequence"/>
</dbReference>
<dbReference type="GO" id="GO:0003883">
    <property type="term" value="F:CTP synthase activity"/>
    <property type="evidence" value="ECO:0007669"/>
    <property type="project" value="InterPro"/>
</dbReference>
<dbReference type="AlphaFoldDB" id="M2Q474"/>
<dbReference type="Gene3D" id="3.40.50.300">
    <property type="entry name" value="P-loop containing nucleotide triphosphate hydrolases"/>
    <property type="match status" value="1"/>
</dbReference>
<dbReference type="EMBL" id="AGEJ01000001">
    <property type="protein sequence ID" value="EMD17680.1"/>
    <property type="molecule type" value="Genomic_DNA"/>
</dbReference>
<accession>M2Q474</accession>
<dbReference type="STRING" id="999415.HMPREF9943_00112"/>
<keyword evidence="3" id="KW-1185">Reference proteome</keyword>
<organism evidence="2 3">
    <name type="scientific">Eggerthia catenaformis OT 569 = DSM 20559</name>
    <dbReference type="NCBI Taxonomy" id="999415"/>
    <lineage>
        <taxon>Bacteria</taxon>
        <taxon>Bacillati</taxon>
        <taxon>Bacillota</taxon>
        <taxon>Erysipelotrichia</taxon>
        <taxon>Erysipelotrichales</taxon>
        <taxon>Coprobacillaceae</taxon>
        <taxon>Eggerthia</taxon>
    </lineage>
</organism>
<sequence>MTKFIFITGDGAKTAQDLGYYERFIDKERREEYLGATVQVVPYITNEISRIFIRCKYCDY</sequence>
<dbReference type="BioCyc" id="ECAT999415-HMP:GTTI-121-MONOMER"/>
<comment type="caution">
    <text evidence="2">The sequence shown here is derived from an EMBL/GenBank/DDBJ whole genome shotgun (WGS) entry which is preliminary data.</text>
</comment>
<name>M2Q474_9FIRM</name>
<dbReference type="Pfam" id="PF06418">
    <property type="entry name" value="CTP_synth_N"/>
    <property type="match status" value="1"/>
</dbReference>
<reference evidence="2 3" key="1">
    <citation type="submission" date="2013-02" db="EMBL/GenBank/DDBJ databases">
        <title>The Genome Sequence of Lactobacillus catenaformis F0143.</title>
        <authorList>
            <consortium name="The Broad Institute Genome Sequencing Platform"/>
            <person name="Earl A."/>
            <person name="Ward D."/>
            <person name="Feldgarden M."/>
            <person name="Gevers D."/>
            <person name="Izard J."/>
            <person name="Blanton J.M."/>
            <person name="Mathney J."/>
            <person name="Dewhirst F.E."/>
            <person name="Young S.K."/>
            <person name="Zeng Q."/>
            <person name="Gargeya S."/>
            <person name="Fitzgerald M."/>
            <person name="Haas B."/>
            <person name="Abouelleil A."/>
            <person name="Alvarado L."/>
            <person name="Arachchi H.M."/>
            <person name="Berlin A."/>
            <person name="Chapman S.B."/>
            <person name="Gearin G."/>
            <person name="Goldberg J."/>
            <person name="Griggs A."/>
            <person name="Gujja S."/>
            <person name="Hansen M."/>
            <person name="Heiman D."/>
            <person name="Howarth C."/>
            <person name="Larimer J."/>
            <person name="Lui A."/>
            <person name="MacDonald P.J.P."/>
            <person name="McCowen C."/>
            <person name="Montmayeur A."/>
            <person name="Murphy C."/>
            <person name="Neiman D."/>
            <person name="Pearson M."/>
            <person name="Priest M."/>
            <person name="Roberts A."/>
            <person name="Saif S."/>
            <person name="Shea T."/>
            <person name="Sisk P."/>
            <person name="Stolte C."/>
            <person name="Sykes S."/>
            <person name="Wortman J."/>
            <person name="Nusbaum C."/>
            <person name="Birren B."/>
        </authorList>
    </citation>
    <scope>NUCLEOTIDE SEQUENCE [LARGE SCALE GENOMIC DNA]</scope>
    <source>
        <strain evidence="2 3">OT 569</strain>
    </source>
</reference>
<evidence type="ECO:0000259" key="1">
    <source>
        <dbReference type="Pfam" id="PF06418"/>
    </source>
</evidence>
<evidence type="ECO:0000313" key="3">
    <source>
        <dbReference type="Proteomes" id="UP000011758"/>
    </source>
</evidence>
<dbReference type="SUPFAM" id="SSF52540">
    <property type="entry name" value="P-loop containing nucleoside triphosphate hydrolases"/>
    <property type="match status" value="1"/>
</dbReference>
<gene>
    <name evidence="2" type="ORF">HMPREF9943_00112</name>
</gene>
<evidence type="ECO:0000313" key="2">
    <source>
        <dbReference type="EMBL" id="EMD17680.1"/>
    </source>
</evidence>
<dbReference type="eggNOG" id="COG0504">
    <property type="taxonomic scope" value="Bacteria"/>
</dbReference>
<protein>
    <recommendedName>
        <fullName evidence="1">CTP synthase N-terminal domain-containing protein</fullName>
    </recommendedName>
</protein>
<dbReference type="InterPro" id="IPR017456">
    <property type="entry name" value="CTP_synthase_N"/>
</dbReference>